<dbReference type="FunFam" id="3.40.640.10:FF:000004">
    <property type="entry name" value="Acetylornithine aminotransferase"/>
    <property type="match status" value="1"/>
</dbReference>
<comment type="caution">
    <text evidence="7">Lacks conserved residue(s) required for the propagation of feature annotation.</text>
</comment>
<dbReference type="CDD" id="cd00610">
    <property type="entry name" value="OAT_like"/>
    <property type="match status" value="1"/>
</dbReference>
<dbReference type="InterPro" id="IPR015424">
    <property type="entry name" value="PyrdxlP-dep_Trfase"/>
</dbReference>
<sequence>MNAVPPSSEPHVMPTYGRLPVALSHGQGCWVWDTTGRRLLDGLGGIAVNTLGHNHPRLVPALQDQTAKLIHCSNYYQMPLQEQLAAKLCELSGLVNVFFCNSGLEANEAALKIARKFGHDRGNDSPEVLVFEGAFHGRSIATLSATANPKIHAGFGPLVPGFVRVPLNDIAAVEAAIAAHPNITAIFLETIQGEGGINPARIEFLQALRRVCDQHDLLLMLDEVQCGIGRTGRWFAHQWAGIQPDVMPLAKGLGSGVPIGAVICGPRAAGVMKAGNHGTTFGGNPLAMRAGIETLKIMEEDGLLANAEAVGATLRGALTAGLAGVAGVVEIRGQGLMLGIELDRPAGPLLAQCLEAGLLISVTAERVVRLLPALILTHDEAREIAARLVPLIKALLAQPKP</sequence>
<dbReference type="EMBL" id="SMBU01000008">
    <property type="protein sequence ID" value="TCV00368.1"/>
    <property type="molecule type" value="Genomic_DNA"/>
</dbReference>
<dbReference type="InterPro" id="IPR015421">
    <property type="entry name" value="PyrdxlP-dep_Trfase_major"/>
</dbReference>
<comment type="pathway">
    <text evidence="7">Amino-acid biosynthesis; L-arginine biosynthesis; N(2)-acetyl-L-ornithine from L-glutamate: step 4/4.</text>
</comment>
<evidence type="ECO:0000256" key="5">
    <source>
        <dbReference type="ARBA" id="ARBA00022898"/>
    </source>
</evidence>
<dbReference type="NCBIfam" id="TIGR00707">
    <property type="entry name" value="argD"/>
    <property type="match status" value="1"/>
</dbReference>
<comment type="catalytic activity">
    <reaction evidence="6">
        <text>L-2,4-diaminobutanoate + 2-oxoglutarate = L-aspartate 4-semialdehyde + L-glutamate</text>
        <dbReference type="Rhea" id="RHEA:11160"/>
        <dbReference type="ChEBI" id="CHEBI:16810"/>
        <dbReference type="ChEBI" id="CHEBI:29985"/>
        <dbReference type="ChEBI" id="CHEBI:58761"/>
        <dbReference type="ChEBI" id="CHEBI:537519"/>
        <dbReference type="EC" id="2.6.1.76"/>
    </reaction>
</comment>
<comment type="cofactor">
    <cofactor evidence="7">
        <name>pyridoxal 5'-phosphate</name>
        <dbReference type="ChEBI" id="CHEBI:597326"/>
    </cofactor>
    <text evidence="7">Binds 1 pyridoxal phosphate per subunit.</text>
</comment>
<dbReference type="Gene3D" id="3.40.640.10">
    <property type="entry name" value="Type I PLP-dependent aspartate aminotransferase-like (Major domain)"/>
    <property type="match status" value="1"/>
</dbReference>
<name>A0A4R3VA36_ROSSA</name>
<keyword evidence="2 7" id="KW-0055">Arginine biosynthesis</keyword>
<feature type="binding site" evidence="7">
    <location>
        <position position="280"/>
    </location>
    <ligand>
        <name>pyridoxal 5'-phosphate</name>
        <dbReference type="ChEBI" id="CHEBI:597326"/>
    </ligand>
</feature>
<keyword evidence="5 7" id="KW-0663">Pyridoxal phosphate</keyword>
<accession>A0A4R3VA36</accession>
<evidence type="ECO:0000313" key="9">
    <source>
        <dbReference type="Proteomes" id="UP000295110"/>
    </source>
</evidence>
<dbReference type="Proteomes" id="UP000295110">
    <property type="component" value="Unassembled WGS sequence"/>
</dbReference>
<dbReference type="RefSeq" id="WP_132571017.1">
    <property type="nucleotide sequence ID" value="NZ_CBCSGL010000008.1"/>
</dbReference>
<dbReference type="AlphaFoldDB" id="A0A4R3VA36"/>
<comment type="miscellaneous">
    <text evidence="7">May also have succinyldiaminopimelate aminotransferase activity, thus carrying out the corresponding step in lysine biosynthesis.</text>
</comment>
<dbReference type="InterPro" id="IPR050103">
    <property type="entry name" value="Class-III_PLP-dep_AT"/>
</dbReference>
<reference evidence="8 9" key="1">
    <citation type="submission" date="2019-03" db="EMBL/GenBank/DDBJ databases">
        <title>Genomic Encyclopedia of Type Strains, Phase IV (KMG-IV): sequencing the most valuable type-strain genomes for metagenomic binning, comparative biology and taxonomic classification.</title>
        <authorList>
            <person name="Goeker M."/>
        </authorList>
    </citation>
    <scope>NUCLEOTIDE SEQUENCE [LARGE SCALE GENOMIC DNA]</scope>
    <source>
        <strain evidence="8 9">DSM 654</strain>
    </source>
</reference>
<evidence type="ECO:0000256" key="1">
    <source>
        <dbReference type="ARBA" id="ARBA00004946"/>
    </source>
</evidence>
<dbReference type="HAMAP" id="MF_01107">
    <property type="entry name" value="ArgD_aminotrans_3"/>
    <property type="match status" value="1"/>
</dbReference>
<dbReference type="Pfam" id="PF00202">
    <property type="entry name" value="Aminotran_3"/>
    <property type="match status" value="1"/>
</dbReference>
<evidence type="ECO:0000256" key="6">
    <source>
        <dbReference type="ARBA" id="ARBA00049111"/>
    </source>
</evidence>
<dbReference type="OrthoDB" id="3398487at2"/>
<comment type="subcellular location">
    <subcellularLocation>
        <location evidence="7">Cytoplasm</location>
    </subcellularLocation>
</comment>
<feature type="binding site" evidence="7">
    <location>
        <begin position="222"/>
        <end position="225"/>
    </location>
    <ligand>
        <name>pyridoxal 5'-phosphate</name>
        <dbReference type="ChEBI" id="CHEBI:597326"/>
    </ligand>
</feature>
<gene>
    <name evidence="7" type="primary">argD</name>
    <name evidence="8" type="ORF">EV671_1008123</name>
</gene>
<evidence type="ECO:0000256" key="3">
    <source>
        <dbReference type="ARBA" id="ARBA00022576"/>
    </source>
</evidence>
<protein>
    <recommendedName>
        <fullName evidence="7">Acetylornithine aminotransferase</fullName>
        <shortName evidence="7">ACOAT</shortName>
        <ecNumber evidence="7">2.6.1.11</ecNumber>
    </recommendedName>
</protein>
<feature type="binding site" evidence="7">
    <location>
        <position position="135"/>
    </location>
    <ligand>
        <name>pyridoxal 5'-phosphate</name>
        <dbReference type="ChEBI" id="CHEBI:597326"/>
    </ligand>
</feature>
<feature type="binding site" evidence="7">
    <location>
        <position position="138"/>
    </location>
    <ligand>
        <name>N(2)-acetyl-L-ornithine</name>
        <dbReference type="ChEBI" id="CHEBI:57805"/>
    </ligand>
</feature>
<dbReference type="PIRSF" id="PIRSF000521">
    <property type="entry name" value="Transaminase_4ab_Lys_Orn"/>
    <property type="match status" value="1"/>
</dbReference>
<keyword evidence="7" id="KW-0028">Amino-acid biosynthesis</keyword>
<feature type="modified residue" description="N6-(pyridoxal phosphate)lysine" evidence="7">
    <location>
        <position position="251"/>
    </location>
</feature>
<dbReference type="GO" id="GO:0030170">
    <property type="term" value="F:pyridoxal phosphate binding"/>
    <property type="evidence" value="ECO:0007669"/>
    <property type="project" value="InterPro"/>
</dbReference>
<dbReference type="SUPFAM" id="SSF53383">
    <property type="entry name" value="PLP-dependent transferases"/>
    <property type="match status" value="1"/>
</dbReference>
<dbReference type="PROSITE" id="PS00600">
    <property type="entry name" value="AA_TRANSFER_CLASS_3"/>
    <property type="match status" value="1"/>
</dbReference>
<dbReference type="GO" id="GO:0003992">
    <property type="term" value="F:N2-acetyl-L-ornithine:2-oxoglutarate 5-aminotransferase activity"/>
    <property type="evidence" value="ECO:0007669"/>
    <property type="project" value="UniProtKB-UniRule"/>
</dbReference>
<organism evidence="8 9">
    <name type="scientific">Roseateles saccharophilus</name>
    <name type="common">Pseudomonas saccharophila</name>
    <dbReference type="NCBI Taxonomy" id="304"/>
    <lineage>
        <taxon>Bacteria</taxon>
        <taxon>Pseudomonadati</taxon>
        <taxon>Pseudomonadota</taxon>
        <taxon>Betaproteobacteria</taxon>
        <taxon>Burkholderiales</taxon>
        <taxon>Sphaerotilaceae</taxon>
        <taxon>Roseateles</taxon>
    </lineage>
</organism>
<dbReference type="PANTHER" id="PTHR11986:SF113">
    <property type="entry name" value="SUCCINYLORNITHINE TRANSAMINASE"/>
    <property type="match status" value="1"/>
</dbReference>
<dbReference type="InterPro" id="IPR005814">
    <property type="entry name" value="Aminotrans_3"/>
</dbReference>
<dbReference type="GO" id="GO:0006526">
    <property type="term" value="P:L-arginine biosynthetic process"/>
    <property type="evidence" value="ECO:0007669"/>
    <property type="project" value="UniProtKB-UniRule"/>
</dbReference>
<keyword evidence="7" id="KW-0963">Cytoplasm</keyword>
<dbReference type="InterPro" id="IPR015422">
    <property type="entry name" value="PyrdxlP-dep_Trfase_small"/>
</dbReference>
<dbReference type="PANTHER" id="PTHR11986">
    <property type="entry name" value="AMINOTRANSFERASE CLASS III"/>
    <property type="match status" value="1"/>
</dbReference>
<dbReference type="Gene3D" id="3.90.1150.10">
    <property type="entry name" value="Aspartate Aminotransferase, domain 1"/>
    <property type="match status" value="1"/>
</dbReference>
<comment type="similarity">
    <text evidence="7">Belongs to the class-III pyridoxal-phosphate-dependent aminotransferase family. ArgD subfamily.</text>
</comment>
<comment type="pathway">
    <text evidence="1">Amine and polyamine biosynthesis; ectoine biosynthesis; L-ectoine from L-aspartate 4-semialdehyde: step 1/3.</text>
</comment>
<dbReference type="NCBIfam" id="NF002325">
    <property type="entry name" value="PRK01278.1"/>
    <property type="match status" value="1"/>
</dbReference>
<comment type="subunit">
    <text evidence="7">Homodimer.</text>
</comment>
<dbReference type="GO" id="GO:0045303">
    <property type="term" value="F:diaminobutyrate-2-oxoglutarate transaminase activity"/>
    <property type="evidence" value="ECO:0007669"/>
    <property type="project" value="UniProtKB-EC"/>
</dbReference>
<dbReference type="InterPro" id="IPR004636">
    <property type="entry name" value="AcOrn/SuccOrn_fam"/>
</dbReference>
<keyword evidence="3 7" id="KW-0032">Aminotransferase</keyword>
<feature type="binding site" evidence="7">
    <location>
        <position position="279"/>
    </location>
    <ligand>
        <name>N(2)-acetyl-L-ornithine</name>
        <dbReference type="ChEBI" id="CHEBI:57805"/>
    </ligand>
</feature>
<dbReference type="GO" id="GO:0042802">
    <property type="term" value="F:identical protein binding"/>
    <property type="evidence" value="ECO:0007669"/>
    <property type="project" value="TreeGrafter"/>
</dbReference>
<evidence type="ECO:0000256" key="2">
    <source>
        <dbReference type="ARBA" id="ARBA00022571"/>
    </source>
</evidence>
<dbReference type="InterPro" id="IPR049704">
    <property type="entry name" value="Aminotrans_3_PPA_site"/>
</dbReference>
<evidence type="ECO:0000256" key="7">
    <source>
        <dbReference type="HAMAP-Rule" id="MF_01107"/>
    </source>
</evidence>
<keyword evidence="4 7" id="KW-0808">Transferase</keyword>
<keyword evidence="9" id="KW-1185">Reference proteome</keyword>
<evidence type="ECO:0000313" key="8">
    <source>
        <dbReference type="EMBL" id="TCV00368.1"/>
    </source>
</evidence>
<comment type="catalytic activity">
    <reaction evidence="7">
        <text>N(2)-acetyl-L-ornithine + 2-oxoglutarate = N-acetyl-L-glutamate 5-semialdehyde + L-glutamate</text>
        <dbReference type="Rhea" id="RHEA:18049"/>
        <dbReference type="ChEBI" id="CHEBI:16810"/>
        <dbReference type="ChEBI" id="CHEBI:29123"/>
        <dbReference type="ChEBI" id="CHEBI:29985"/>
        <dbReference type="ChEBI" id="CHEBI:57805"/>
        <dbReference type="EC" id="2.6.1.11"/>
    </reaction>
</comment>
<dbReference type="GO" id="GO:0005737">
    <property type="term" value="C:cytoplasm"/>
    <property type="evidence" value="ECO:0007669"/>
    <property type="project" value="UniProtKB-SubCell"/>
</dbReference>
<dbReference type="EC" id="2.6.1.11" evidence="7"/>
<comment type="caution">
    <text evidence="8">The sequence shown here is derived from an EMBL/GenBank/DDBJ whole genome shotgun (WGS) entry which is preliminary data.</text>
</comment>
<proteinExistence type="inferred from homology"/>
<dbReference type="UniPathway" id="UPA00068">
    <property type="reaction ID" value="UER00109"/>
</dbReference>
<evidence type="ECO:0000256" key="4">
    <source>
        <dbReference type="ARBA" id="ARBA00022679"/>
    </source>
</evidence>